<dbReference type="InterPro" id="IPR003593">
    <property type="entry name" value="AAA+_ATPase"/>
</dbReference>
<evidence type="ECO:0000259" key="1">
    <source>
        <dbReference type="SMART" id="SM00382"/>
    </source>
</evidence>
<dbReference type="InterPro" id="IPR011704">
    <property type="entry name" value="ATPase_dyneun-rel_AAA"/>
</dbReference>
<gene>
    <name evidence="2" type="ORF">UFOVP244_139</name>
</gene>
<dbReference type="GO" id="GO:0016887">
    <property type="term" value="F:ATP hydrolysis activity"/>
    <property type="evidence" value="ECO:0007669"/>
    <property type="project" value="InterPro"/>
</dbReference>
<evidence type="ECO:0000313" key="2">
    <source>
        <dbReference type="EMBL" id="CAB5221337.1"/>
    </source>
</evidence>
<dbReference type="CDD" id="cd00009">
    <property type="entry name" value="AAA"/>
    <property type="match status" value="1"/>
</dbReference>
<accession>A0A6J7WUB8</accession>
<dbReference type="InterPro" id="IPR027417">
    <property type="entry name" value="P-loop_NTPase"/>
</dbReference>
<dbReference type="SMART" id="SM00382">
    <property type="entry name" value="AAA"/>
    <property type="match status" value="1"/>
</dbReference>
<organism evidence="2">
    <name type="scientific">uncultured Caudovirales phage</name>
    <dbReference type="NCBI Taxonomy" id="2100421"/>
    <lineage>
        <taxon>Viruses</taxon>
        <taxon>Duplodnaviria</taxon>
        <taxon>Heunggongvirae</taxon>
        <taxon>Uroviricota</taxon>
        <taxon>Caudoviricetes</taxon>
        <taxon>Peduoviridae</taxon>
        <taxon>Maltschvirus</taxon>
        <taxon>Maltschvirus maltsch</taxon>
    </lineage>
</organism>
<protein>
    <submittedName>
        <fullName evidence="2">AAA domain containing protein</fullName>
    </submittedName>
</protein>
<dbReference type="PRINTS" id="PR00300">
    <property type="entry name" value="CLPPROTEASEA"/>
</dbReference>
<dbReference type="EMBL" id="LR798292">
    <property type="protein sequence ID" value="CAB5221337.1"/>
    <property type="molecule type" value="Genomic_DNA"/>
</dbReference>
<name>A0A6J7WUB8_9CAUD</name>
<sequence length="351" mass="38861">MQVKMDKINGLLNLHFKTKRPILLIGPAGVGKTSMVRQFAKEKGVNIYEYRAAYAEPGDLKGLCSPEDGVMKFLRPEDFPPEHDKNCILFFDEINRASTAVMNCIMQATDGSGRIASHKLPEGCLVVAAVNPDDQNHNVNMMDFALVNRFNVVQLEYNTKILLDYAKRAKWHPKVIGFLAATEPSFNTAKFDGQRNCATPRSLEYLSELEYADLGDDLDLHRITAVGLMGAELGIEYHAYATGEQPITVRELLDNDKESIKRAKKLSDPKGLRSDLIGVTNAELAAFVLNSANEATDKKTFKKIISYLSVIPADLAVGTIKSILLQAPELTDQFQAEAALMERLGERLKAA</sequence>
<dbReference type="Gene3D" id="3.40.50.300">
    <property type="entry name" value="P-loop containing nucleotide triphosphate hydrolases"/>
    <property type="match status" value="1"/>
</dbReference>
<dbReference type="GO" id="GO:0005524">
    <property type="term" value="F:ATP binding"/>
    <property type="evidence" value="ECO:0007669"/>
    <property type="project" value="InterPro"/>
</dbReference>
<reference evidence="2" key="1">
    <citation type="submission" date="2020-05" db="EMBL/GenBank/DDBJ databases">
        <authorList>
            <person name="Chiriac C."/>
            <person name="Salcher M."/>
            <person name="Ghai R."/>
            <person name="Kavagutti S V."/>
        </authorList>
    </citation>
    <scope>NUCLEOTIDE SEQUENCE</scope>
</reference>
<dbReference type="SUPFAM" id="SSF52540">
    <property type="entry name" value="P-loop containing nucleoside triphosphate hydrolases"/>
    <property type="match status" value="1"/>
</dbReference>
<proteinExistence type="predicted"/>
<feature type="domain" description="AAA+ ATPase" evidence="1">
    <location>
        <begin position="18"/>
        <end position="156"/>
    </location>
</feature>
<dbReference type="Pfam" id="PF07728">
    <property type="entry name" value="AAA_5"/>
    <property type="match status" value="1"/>
</dbReference>
<dbReference type="InterPro" id="IPR001270">
    <property type="entry name" value="ClpA/B"/>
</dbReference>